<protein>
    <submittedName>
        <fullName evidence="2">Trypsin-like peptidase domain-containing protein</fullName>
    </submittedName>
</protein>
<dbReference type="Proteomes" id="UP001595891">
    <property type="component" value="Unassembled WGS sequence"/>
</dbReference>
<evidence type="ECO:0000256" key="1">
    <source>
        <dbReference type="SAM" id="MobiDB-lite"/>
    </source>
</evidence>
<dbReference type="SUPFAM" id="SSF50494">
    <property type="entry name" value="Trypsin-like serine proteases"/>
    <property type="match status" value="1"/>
</dbReference>
<proteinExistence type="predicted"/>
<comment type="caution">
    <text evidence="2">The sequence shown here is derived from an EMBL/GenBank/DDBJ whole genome shotgun (WGS) entry which is preliminary data.</text>
</comment>
<dbReference type="EMBL" id="JBHSFN010000012">
    <property type="protein sequence ID" value="MFC4588498.1"/>
    <property type="molecule type" value="Genomic_DNA"/>
</dbReference>
<dbReference type="Gene3D" id="2.40.10.120">
    <property type="match status" value="1"/>
</dbReference>
<dbReference type="Pfam" id="PF13365">
    <property type="entry name" value="Trypsin_2"/>
    <property type="match status" value="1"/>
</dbReference>
<name>A0ABV9EGD6_9ACTN</name>
<organism evidence="2 3">
    <name type="scientific">Sphaerisporangium corydalis</name>
    <dbReference type="NCBI Taxonomy" id="1441875"/>
    <lineage>
        <taxon>Bacteria</taxon>
        <taxon>Bacillati</taxon>
        <taxon>Actinomycetota</taxon>
        <taxon>Actinomycetes</taxon>
        <taxon>Streptosporangiales</taxon>
        <taxon>Streptosporangiaceae</taxon>
        <taxon>Sphaerisporangium</taxon>
    </lineage>
</organism>
<dbReference type="InterPro" id="IPR009003">
    <property type="entry name" value="Peptidase_S1_PA"/>
</dbReference>
<dbReference type="Gene3D" id="1.25.40.10">
    <property type="entry name" value="Tetratricopeptide repeat domain"/>
    <property type="match status" value="3"/>
</dbReference>
<feature type="region of interest" description="Disordered" evidence="1">
    <location>
        <begin position="823"/>
        <end position="931"/>
    </location>
</feature>
<dbReference type="SUPFAM" id="SSF48452">
    <property type="entry name" value="TPR-like"/>
    <property type="match status" value="1"/>
</dbReference>
<sequence length="1023" mass="108982">MEQTWRVRVGGDDGEVHGAGVLLDGEHVLTCAHVVENALGGGDPRTASVVVDLPLWPRAGRYTARVVPGGWHPADHEGRGDIAVLRVEDGPVADASGAPLGRAARRGRSVHVFGHPHRHDDGVEAQAWISGLGGRGDWFQLEARSATGRPIEEGFSGGGVVDTASGLVVGIVVARDRDAGARVAWMIPLDVVASYWPPLRDLLERSPYAPAAHEPVPPAPARWDPDIAAPRRLADADPIGLGVHRAISVEPEIGTDPEGGGAGDLPVFVVRDHDRRLRRSLERARSASRMIVLVGGSSTGKTRSAYEGVRDQLGAWDLIHPFTSDELIATLRSRQDHPRTILWLNEGQIYFDGARGEAAAESVRRALTRPGPVVVVTTMWPDYWFAFTRPPAPGAPDPHRQIRELLDLAVRVDVPERFGEQDLAAAARLAGEDARIASALESSAHGHGLTQILAGGLDLIHRWENASNPYGRALITAAIKLRHLGHQDAISPALLRDAGTLELTGPQLAGAPGTWFEDAVAYASQPVKGAIAPLTATAPAVGQTRGYELADYLFYYGRASHRTGPPADALWDVLARHTSQPDDLNRLGAAAANRARYRHAALLWRAALVRGSGETFWSLRRLLLRAGRTGEAEEVLSLAPVVDRTTLPTLIGLLQRAGRPDRARDLLREAADAGDTGAARRLAVLLVQSGRRQEGERELRRAAATGDRDAARLMASLLERTPPPEQTPSEQTPSGETPSDRTPPGGAPSSGRANPGRAARHGHTRAAASAHEMAVFLFRTGREEDAERLLRESAASGDHDAAHLLASLLLRADRRADAETLLRETAGRGDPAAAHRLKAMTPQDTPSTPSEGTSAAGTALGSGGTPTADRVRGPGGTPVADATPRSGDAPGGDAASGSGGDRRAARRRAGGPQKSGRGEQKPSRARMRATELEEAGEIQQAVRVLRDAARQGDMDAARKLALVLRKDGHEDEAVRVLRDAVAHGDADSIQLLEIMLVRLGRNAEARDLVRYGLLADGTTATTW</sequence>
<gene>
    <name evidence="2" type="ORF">ACFO8L_20585</name>
</gene>
<keyword evidence="3" id="KW-1185">Reference proteome</keyword>
<accession>A0ABV9EGD6</accession>
<dbReference type="RefSeq" id="WP_262843380.1">
    <property type="nucleotide sequence ID" value="NZ_JANZYP010000017.1"/>
</dbReference>
<dbReference type="InterPro" id="IPR011990">
    <property type="entry name" value="TPR-like_helical_dom_sf"/>
</dbReference>
<feature type="compositionally biased region" description="Low complexity" evidence="1">
    <location>
        <begin position="884"/>
        <end position="896"/>
    </location>
</feature>
<feature type="compositionally biased region" description="Polar residues" evidence="1">
    <location>
        <begin position="842"/>
        <end position="851"/>
    </location>
</feature>
<evidence type="ECO:0000313" key="2">
    <source>
        <dbReference type="EMBL" id="MFC4588498.1"/>
    </source>
</evidence>
<feature type="region of interest" description="Disordered" evidence="1">
    <location>
        <begin position="718"/>
        <end position="768"/>
    </location>
</feature>
<evidence type="ECO:0000313" key="3">
    <source>
        <dbReference type="Proteomes" id="UP001595891"/>
    </source>
</evidence>
<reference evidence="3" key="1">
    <citation type="journal article" date="2019" name="Int. J. Syst. Evol. Microbiol.">
        <title>The Global Catalogue of Microorganisms (GCM) 10K type strain sequencing project: providing services to taxonomists for standard genome sequencing and annotation.</title>
        <authorList>
            <consortium name="The Broad Institute Genomics Platform"/>
            <consortium name="The Broad Institute Genome Sequencing Center for Infectious Disease"/>
            <person name="Wu L."/>
            <person name="Ma J."/>
        </authorList>
    </citation>
    <scope>NUCLEOTIDE SEQUENCE [LARGE SCALE GENOMIC DNA]</scope>
    <source>
        <strain evidence="3">CCUG 49560</strain>
    </source>
</reference>